<keyword evidence="4 6" id="KW-1133">Transmembrane helix</keyword>
<keyword evidence="9" id="KW-1185">Reference proteome</keyword>
<feature type="transmembrane region" description="Helical" evidence="6">
    <location>
        <begin position="160"/>
        <end position="179"/>
    </location>
</feature>
<evidence type="ECO:0000313" key="8">
    <source>
        <dbReference type="EMBL" id="KAK9223188.1"/>
    </source>
</evidence>
<dbReference type="PANTHER" id="PTHR10994">
    <property type="entry name" value="RETICULON"/>
    <property type="match status" value="1"/>
</dbReference>
<feature type="domain" description="Reticulon" evidence="7">
    <location>
        <begin position="21"/>
        <end position="148"/>
    </location>
</feature>
<feature type="transmembrane region" description="Helical" evidence="6">
    <location>
        <begin position="57"/>
        <end position="75"/>
    </location>
</feature>
<organism evidence="8 9">
    <name type="scientific">Citrus x changshan-huyou</name>
    <dbReference type="NCBI Taxonomy" id="2935761"/>
    <lineage>
        <taxon>Eukaryota</taxon>
        <taxon>Viridiplantae</taxon>
        <taxon>Streptophyta</taxon>
        <taxon>Embryophyta</taxon>
        <taxon>Tracheophyta</taxon>
        <taxon>Spermatophyta</taxon>
        <taxon>Magnoliopsida</taxon>
        <taxon>eudicotyledons</taxon>
        <taxon>Gunneridae</taxon>
        <taxon>Pentapetalae</taxon>
        <taxon>rosids</taxon>
        <taxon>malvids</taxon>
        <taxon>Sapindales</taxon>
        <taxon>Rutaceae</taxon>
        <taxon>Aurantioideae</taxon>
        <taxon>Citrus</taxon>
    </lineage>
</organism>
<evidence type="ECO:0000259" key="7">
    <source>
        <dbReference type="PROSITE" id="PS50845"/>
    </source>
</evidence>
<dbReference type="GO" id="GO:0005789">
    <property type="term" value="C:endoplasmic reticulum membrane"/>
    <property type="evidence" value="ECO:0007669"/>
    <property type="project" value="UniProtKB-SubCell"/>
</dbReference>
<protein>
    <recommendedName>
        <fullName evidence="6">Reticulon-like protein</fullName>
    </recommendedName>
</protein>
<dbReference type="Pfam" id="PF02453">
    <property type="entry name" value="Reticulon"/>
    <property type="match status" value="1"/>
</dbReference>
<dbReference type="GO" id="GO:0009617">
    <property type="term" value="P:response to bacterium"/>
    <property type="evidence" value="ECO:0007669"/>
    <property type="project" value="InterPro"/>
</dbReference>
<dbReference type="InterPro" id="IPR045064">
    <property type="entry name" value="Reticulon-like"/>
</dbReference>
<evidence type="ECO:0000256" key="4">
    <source>
        <dbReference type="ARBA" id="ARBA00022989"/>
    </source>
</evidence>
<feature type="transmembrane region" description="Helical" evidence="6">
    <location>
        <begin position="32"/>
        <end position="50"/>
    </location>
</feature>
<evidence type="ECO:0000256" key="2">
    <source>
        <dbReference type="ARBA" id="ARBA00022692"/>
    </source>
</evidence>
<comment type="caution">
    <text evidence="8">The sequence shown here is derived from an EMBL/GenBank/DDBJ whole genome shotgun (WGS) entry which is preliminary data.</text>
</comment>
<proteinExistence type="predicted"/>
<keyword evidence="3 6" id="KW-0256">Endoplasmic reticulum</keyword>
<name>A0AAP0MYM9_9ROSI</name>
<sequence length="232" mass="26170">MSGCLFGLQGPLLDILGGGTVADILLWKNRNLSAAILVVVTVIWLLFEILEYNFITLLCYFLCFIMITLFIWSKAAGLIPMSPPTVDEIRLSDRTCTSLFANVNCLLTKFYDISCGENLKLYILTLVSLWILSIVGEYVSSLSLLYFGKKMELSCVFRRSCIVVIPSTFVFVSGIKGFLCLETLPALYLRFQGEVDYLAAKSTQDMRRLFNDFNSKVLDKIPRASAKEKKYL</sequence>
<comment type="subcellular location">
    <subcellularLocation>
        <location evidence="1 6">Endoplasmic reticulum membrane</location>
        <topology evidence="1 6">Multi-pass membrane protein</topology>
    </subcellularLocation>
</comment>
<evidence type="ECO:0000256" key="6">
    <source>
        <dbReference type="RuleBase" id="RU363132"/>
    </source>
</evidence>
<dbReference type="PROSITE" id="PS50845">
    <property type="entry name" value="RETICULON"/>
    <property type="match status" value="1"/>
</dbReference>
<dbReference type="Proteomes" id="UP001428341">
    <property type="component" value="Unassembled WGS sequence"/>
</dbReference>
<gene>
    <name evidence="8" type="ORF">WN944_011630</name>
</gene>
<keyword evidence="2 6" id="KW-0812">Transmembrane</keyword>
<feature type="transmembrane region" description="Helical" evidence="6">
    <location>
        <begin position="121"/>
        <end position="148"/>
    </location>
</feature>
<dbReference type="EMBL" id="JBCGBO010000002">
    <property type="protein sequence ID" value="KAK9223188.1"/>
    <property type="molecule type" value="Genomic_DNA"/>
</dbReference>
<evidence type="ECO:0000313" key="9">
    <source>
        <dbReference type="Proteomes" id="UP001428341"/>
    </source>
</evidence>
<evidence type="ECO:0000256" key="3">
    <source>
        <dbReference type="ARBA" id="ARBA00022824"/>
    </source>
</evidence>
<evidence type="ECO:0000256" key="1">
    <source>
        <dbReference type="ARBA" id="ARBA00004477"/>
    </source>
</evidence>
<dbReference type="AlphaFoldDB" id="A0AAP0MYM9"/>
<dbReference type="PANTHER" id="PTHR10994:SF157">
    <property type="entry name" value="RETICULON-LIKE PROTEIN B14"/>
    <property type="match status" value="1"/>
</dbReference>
<reference evidence="8 9" key="1">
    <citation type="submission" date="2024-05" db="EMBL/GenBank/DDBJ databases">
        <title>Haplotype-resolved chromosome-level genome assembly of Huyou (Citrus changshanensis).</title>
        <authorList>
            <person name="Miao C."/>
            <person name="Chen W."/>
            <person name="Wu Y."/>
            <person name="Wang L."/>
            <person name="Zhao S."/>
            <person name="Grierson D."/>
            <person name="Xu C."/>
            <person name="Chen K."/>
        </authorList>
    </citation>
    <scope>NUCLEOTIDE SEQUENCE [LARGE SCALE GENOMIC DNA]</scope>
    <source>
        <strain evidence="8">01-14</strain>
        <tissue evidence="8">Leaf</tissue>
    </source>
</reference>
<evidence type="ECO:0000256" key="5">
    <source>
        <dbReference type="ARBA" id="ARBA00023136"/>
    </source>
</evidence>
<dbReference type="InterPro" id="IPR003388">
    <property type="entry name" value="Reticulon"/>
</dbReference>
<accession>A0AAP0MYM9</accession>
<keyword evidence="5 6" id="KW-0472">Membrane</keyword>